<dbReference type="InterPro" id="IPR001841">
    <property type="entry name" value="Znf_RING"/>
</dbReference>
<dbReference type="AlphaFoldDB" id="A0A139ALX3"/>
<feature type="compositionally biased region" description="Low complexity" evidence="5">
    <location>
        <begin position="230"/>
        <end position="241"/>
    </location>
</feature>
<dbReference type="Gene3D" id="2.30.130.40">
    <property type="entry name" value="LON domain-like"/>
    <property type="match status" value="1"/>
</dbReference>
<sequence>MEKDHHFDEFPDSSVGNPFEDEELDELAVTMDRRITVTCPVCKKDPFSNPVVLPCGSSCCLACLTAIVATANPSDIADHPAIPHPHPQKTYYKCPVPDCPYGAHLYSSERSDFVVTRILQTYLTGRDSPVLSSKDQEADASRIADVAGEEIRDFPHIPQEELECPVCYNLLNDPLTTPCGHTTCRSCLLQAVEHMSAATIRPPRPPPSEGSPPSATLPSSPETSSSNDFPSNVSPTVSSSPFSPPPRSIPLSNYPCPTCRSSLPSLKHLQHRPPNKTLLQILLSQHGIAYRRRSMMLHRELTEKSRFIGIFVCSLVLPTAPCYLHVFEPRYRLLMNRAMESSRRFGMCYPADREGNPAEYGTMLEIRALDPVRSFRNEDPSSLPRCLVSSVALYRFRIVERGATQDGYHTALVQRVEDDDDSDEIAVQGVGYKANVPQSPKDTIIDQPTAEEAAMFAGLEGQTSEPDSSAGPGIEPATTAFDPIHTAYNETRRLVQLQLMQLPPLERRQLLAMHGPLPPAEDMAGFSYWLAGILPVSEWSKYQLLKMTSPRERMRIVSAWAREGIERGSGPLGLSGRGSCNVM</sequence>
<keyword evidence="3" id="KW-0862">Zinc</keyword>
<evidence type="ECO:0000256" key="2">
    <source>
        <dbReference type="ARBA" id="ARBA00022771"/>
    </source>
</evidence>
<name>A0A139ALX3_GONPJ</name>
<accession>A0A139ALX3</accession>
<evidence type="ECO:0000313" key="7">
    <source>
        <dbReference type="EMBL" id="KXS17759.1"/>
    </source>
</evidence>
<dbReference type="SMART" id="SM00184">
    <property type="entry name" value="RING"/>
    <property type="match status" value="2"/>
</dbReference>
<evidence type="ECO:0000313" key="8">
    <source>
        <dbReference type="Proteomes" id="UP000070544"/>
    </source>
</evidence>
<dbReference type="Proteomes" id="UP000070544">
    <property type="component" value="Unassembled WGS sequence"/>
</dbReference>
<feature type="domain" description="RING-type" evidence="6">
    <location>
        <begin position="164"/>
        <end position="188"/>
    </location>
</feature>
<dbReference type="Pfam" id="PF02190">
    <property type="entry name" value="LON_substr_bdg"/>
    <property type="match status" value="1"/>
</dbReference>
<dbReference type="EMBL" id="KQ965745">
    <property type="protein sequence ID" value="KXS17759.1"/>
    <property type="molecule type" value="Genomic_DNA"/>
</dbReference>
<dbReference type="GO" id="GO:0008270">
    <property type="term" value="F:zinc ion binding"/>
    <property type="evidence" value="ECO:0007669"/>
    <property type="project" value="UniProtKB-KW"/>
</dbReference>
<evidence type="ECO:0000256" key="4">
    <source>
        <dbReference type="PROSITE-ProRule" id="PRU00175"/>
    </source>
</evidence>
<dbReference type="OMA" id="FHECESY"/>
<dbReference type="PANTHER" id="PTHR23327:SF42">
    <property type="entry name" value="LON PEPTIDASE N-TERMINAL DOMAIN AND RING FINGER PROTEIN C14F5.10C"/>
    <property type="match status" value="1"/>
</dbReference>
<dbReference type="SUPFAM" id="SSF57850">
    <property type="entry name" value="RING/U-box"/>
    <property type="match status" value="2"/>
</dbReference>
<dbReference type="SUPFAM" id="SSF88697">
    <property type="entry name" value="PUA domain-like"/>
    <property type="match status" value="1"/>
</dbReference>
<dbReference type="Gene3D" id="1.20.58.1480">
    <property type="match status" value="1"/>
</dbReference>
<dbReference type="InterPro" id="IPR046336">
    <property type="entry name" value="Lon_prtase_N_sf"/>
</dbReference>
<keyword evidence="1" id="KW-0479">Metal-binding</keyword>
<dbReference type="GO" id="GO:0061630">
    <property type="term" value="F:ubiquitin protein ligase activity"/>
    <property type="evidence" value="ECO:0007669"/>
    <property type="project" value="TreeGrafter"/>
</dbReference>
<dbReference type="STRING" id="1344416.A0A139ALX3"/>
<dbReference type="InterPro" id="IPR027370">
    <property type="entry name" value="Znf-RING_euk"/>
</dbReference>
<dbReference type="InterPro" id="IPR015947">
    <property type="entry name" value="PUA-like_sf"/>
</dbReference>
<dbReference type="PROSITE" id="PS50089">
    <property type="entry name" value="ZF_RING_2"/>
    <property type="match status" value="1"/>
</dbReference>
<keyword evidence="8" id="KW-1185">Reference proteome</keyword>
<evidence type="ECO:0000259" key="6">
    <source>
        <dbReference type="PROSITE" id="PS50089"/>
    </source>
</evidence>
<protein>
    <recommendedName>
        <fullName evidence="6">RING-type domain-containing protein</fullName>
    </recommendedName>
</protein>
<gene>
    <name evidence="7" type="ORF">M427DRAFT_245243</name>
</gene>
<dbReference type="InterPro" id="IPR003111">
    <property type="entry name" value="Lon_prtase_N"/>
</dbReference>
<dbReference type="InterPro" id="IPR013083">
    <property type="entry name" value="Znf_RING/FYVE/PHD"/>
</dbReference>
<dbReference type="Gene3D" id="3.30.40.10">
    <property type="entry name" value="Zinc/RING finger domain, C3HC4 (zinc finger)"/>
    <property type="match status" value="2"/>
</dbReference>
<keyword evidence="2 4" id="KW-0863">Zinc-finger</keyword>
<dbReference type="OrthoDB" id="264917at2759"/>
<organism evidence="7 8">
    <name type="scientific">Gonapodya prolifera (strain JEL478)</name>
    <name type="common">Monoblepharis prolifera</name>
    <dbReference type="NCBI Taxonomy" id="1344416"/>
    <lineage>
        <taxon>Eukaryota</taxon>
        <taxon>Fungi</taxon>
        <taxon>Fungi incertae sedis</taxon>
        <taxon>Chytridiomycota</taxon>
        <taxon>Chytridiomycota incertae sedis</taxon>
        <taxon>Monoblepharidomycetes</taxon>
        <taxon>Monoblepharidales</taxon>
        <taxon>Gonapodyaceae</taxon>
        <taxon>Gonapodya</taxon>
    </lineage>
</organism>
<dbReference type="Pfam" id="PF13445">
    <property type="entry name" value="zf-RING_UBOX"/>
    <property type="match status" value="1"/>
</dbReference>
<evidence type="ECO:0000256" key="1">
    <source>
        <dbReference type="ARBA" id="ARBA00022723"/>
    </source>
</evidence>
<dbReference type="PANTHER" id="PTHR23327">
    <property type="entry name" value="RING FINGER PROTEIN 127"/>
    <property type="match status" value="1"/>
</dbReference>
<dbReference type="SMART" id="SM00464">
    <property type="entry name" value="LON"/>
    <property type="match status" value="1"/>
</dbReference>
<reference evidence="7 8" key="1">
    <citation type="journal article" date="2015" name="Genome Biol. Evol.">
        <title>Phylogenomic analyses indicate that early fungi evolved digesting cell walls of algal ancestors of land plants.</title>
        <authorList>
            <person name="Chang Y."/>
            <person name="Wang S."/>
            <person name="Sekimoto S."/>
            <person name="Aerts A.L."/>
            <person name="Choi C."/>
            <person name="Clum A."/>
            <person name="LaButti K.M."/>
            <person name="Lindquist E.A."/>
            <person name="Yee Ngan C."/>
            <person name="Ohm R.A."/>
            <person name="Salamov A.A."/>
            <person name="Grigoriev I.V."/>
            <person name="Spatafora J.W."/>
            <person name="Berbee M.L."/>
        </authorList>
    </citation>
    <scope>NUCLEOTIDE SEQUENCE [LARGE SCALE GENOMIC DNA]</scope>
    <source>
        <strain evidence="7 8">JEL478</strain>
    </source>
</reference>
<feature type="compositionally biased region" description="Polar residues" evidence="5">
    <location>
        <begin position="216"/>
        <end position="229"/>
    </location>
</feature>
<proteinExistence type="predicted"/>
<feature type="region of interest" description="Disordered" evidence="5">
    <location>
        <begin position="198"/>
        <end position="246"/>
    </location>
</feature>
<evidence type="ECO:0000256" key="3">
    <source>
        <dbReference type="ARBA" id="ARBA00022833"/>
    </source>
</evidence>
<evidence type="ECO:0000256" key="5">
    <source>
        <dbReference type="SAM" id="MobiDB-lite"/>
    </source>
</evidence>